<dbReference type="InterPro" id="IPR036265">
    <property type="entry name" value="HIT-like_sf"/>
</dbReference>
<dbReference type="InterPro" id="IPR001310">
    <property type="entry name" value="Histidine_triad_HIT"/>
</dbReference>
<protein>
    <submittedName>
        <fullName evidence="3">HIT family protein</fullName>
    </submittedName>
</protein>
<dbReference type="InterPro" id="IPR011146">
    <property type="entry name" value="HIT-like"/>
</dbReference>
<dbReference type="RefSeq" id="WP_268114412.1">
    <property type="nucleotide sequence ID" value="NZ_CP113524.1"/>
</dbReference>
<sequence length="162" mass="19053">MYNHAPDNYICPFCQVAQGIENQFIHTKQSDIVYQDEYITAFINAGFFENNKGNVIIIPNDHYENIYDLPDDISAKIHKLEREVAIALKEVYQCDGVSSRQHNEPYGNQEVWHYHLHVFPRYKDDNLYSSGRVYSKPEERIKYADGLKEYFKNGKSRDHKSV</sequence>
<dbReference type="PANTHER" id="PTHR46648">
    <property type="entry name" value="HIT FAMILY PROTEIN 1"/>
    <property type="match status" value="1"/>
</dbReference>
<evidence type="ECO:0000256" key="1">
    <source>
        <dbReference type="PROSITE-ProRule" id="PRU00464"/>
    </source>
</evidence>
<keyword evidence="4" id="KW-1185">Reference proteome</keyword>
<dbReference type="Proteomes" id="UP001163115">
    <property type="component" value="Chromosome"/>
</dbReference>
<dbReference type="Pfam" id="PF01230">
    <property type="entry name" value="HIT"/>
    <property type="match status" value="1"/>
</dbReference>
<feature type="domain" description="HIT" evidence="2">
    <location>
        <begin position="20"/>
        <end position="128"/>
    </location>
</feature>
<gene>
    <name evidence="3" type="ORF">OW255_14000</name>
</gene>
<reference evidence="3" key="1">
    <citation type="submission" date="2022-11" db="EMBL/GenBank/DDBJ databases">
        <title>Lacrimispora xylanolytica sy1, complete genome.</title>
        <authorList>
            <person name="Choi S."/>
        </authorList>
    </citation>
    <scope>NUCLEOTIDE SEQUENCE</scope>
    <source>
        <strain evidence="3">Sy1</strain>
    </source>
</reference>
<evidence type="ECO:0000259" key="2">
    <source>
        <dbReference type="PROSITE" id="PS51084"/>
    </source>
</evidence>
<dbReference type="PANTHER" id="PTHR46648:SF1">
    <property type="entry name" value="ADENOSINE 5'-MONOPHOSPHORAMIDASE HNT1"/>
    <property type="match status" value="1"/>
</dbReference>
<organism evidence="3 4">
    <name type="scientific">Lacrimispora xylanolytica</name>
    <dbReference type="NCBI Taxonomy" id="29375"/>
    <lineage>
        <taxon>Bacteria</taxon>
        <taxon>Bacillati</taxon>
        <taxon>Bacillota</taxon>
        <taxon>Clostridia</taxon>
        <taxon>Lachnospirales</taxon>
        <taxon>Lachnospiraceae</taxon>
        <taxon>Lacrimispora</taxon>
    </lineage>
</organism>
<accession>A0ABY7A7Z6</accession>
<evidence type="ECO:0000313" key="3">
    <source>
        <dbReference type="EMBL" id="WAJ22676.1"/>
    </source>
</evidence>
<dbReference type="Gene3D" id="3.30.428.10">
    <property type="entry name" value="HIT-like"/>
    <property type="match status" value="1"/>
</dbReference>
<feature type="short sequence motif" description="Histidine triad motif" evidence="1">
    <location>
        <begin position="113"/>
        <end position="117"/>
    </location>
</feature>
<name>A0ABY7A7Z6_9FIRM</name>
<dbReference type="SUPFAM" id="SSF54197">
    <property type="entry name" value="HIT-like"/>
    <property type="match status" value="1"/>
</dbReference>
<dbReference type="PROSITE" id="PS51084">
    <property type="entry name" value="HIT_2"/>
    <property type="match status" value="1"/>
</dbReference>
<dbReference type="EMBL" id="CP113524">
    <property type="protein sequence ID" value="WAJ22676.1"/>
    <property type="molecule type" value="Genomic_DNA"/>
</dbReference>
<proteinExistence type="predicted"/>
<evidence type="ECO:0000313" key="4">
    <source>
        <dbReference type="Proteomes" id="UP001163115"/>
    </source>
</evidence>